<name>A0A2P5FNG3_TREOI</name>
<proteinExistence type="predicted"/>
<evidence type="ECO:0000256" key="1">
    <source>
        <dbReference type="SAM" id="MobiDB-lite"/>
    </source>
</evidence>
<comment type="caution">
    <text evidence="2">The sequence shown here is derived from an EMBL/GenBank/DDBJ whole genome shotgun (WGS) entry which is preliminary data.</text>
</comment>
<dbReference type="EMBL" id="JXTC01000019">
    <property type="protein sequence ID" value="PON99280.1"/>
    <property type="molecule type" value="Genomic_DNA"/>
</dbReference>
<organism evidence="2 3">
    <name type="scientific">Trema orientale</name>
    <name type="common">Charcoal tree</name>
    <name type="synonym">Celtis orientalis</name>
    <dbReference type="NCBI Taxonomy" id="63057"/>
    <lineage>
        <taxon>Eukaryota</taxon>
        <taxon>Viridiplantae</taxon>
        <taxon>Streptophyta</taxon>
        <taxon>Embryophyta</taxon>
        <taxon>Tracheophyta</taxon>
        <taxon>Spermatophyta</taxon>
        <taxon>Magnoliopsida</taxon>
        <taxon>eudicotyledons</taxon>
        <taxon>Gunneridae</taxon>
        <taxon>Pentapetalae</taxon>
        <taxon>rosids</taxon>
        <taxon>fabids</taxon>
        <taxon>Rosales</taxon>
        <taxon>Cannabaceae</taxon>
        <taxon>Trema</taxon>
    </lineage>
</organism>
<dbReference type="InParanoid" id="A0A2P5FNG3"/>
<evidence type="ECO:0000313" key="3">
    <source>
        <dbReference type="Proteomes" id="UP000237000"/>
    </source>
</evidence>
<protein>
    <submittedName>
        <fullName evidence="2">Uncharacterized protein</fullName>
    </submittedName>
</protein>
<sequence>MRERNVAVSRHVHNIPLRLNLQMPLKNIHKRRYGHRRRVPQVKDPVRRWPLLLPARPGTLPGRVQRPEAPLHDVVNVGEVPGQVDPVLAPVDRDGLPLEDVPGEGEVGHVGSAPRPVHREEPQPGDGQPVNVVVRVRDLLPGLLRRRVQARRPVRTVRLGEGHLVVQPVHRAGRGPDDRRLGVGRLAGLEERDEPGDVAVDVRTRVLHGVADPGLGGEVHHVRERDDVEELVEEAAVVHVPLDDEDSVAV</sequence>
<dbReference type="OrthoDB" id="808414at2759"/>
<evidence type="ECO:0000313" key="2">
    <source>
        <dbReference type="EMBL" id="PON99280.1"/>
    </source>
</evidence>
<dbReference type="Proteomes" id="UP000237000">
    <property type="component" value="Unassembled WGS sequence"/>
</dbReference>
<gene>
    <name evidence="2" type="ORF">TorRG33x02_048230</name>
</gene>
<accession>A0A2P5FNG3</accession>
<keyword evidence="3" id="KW-1185">Reference proteome</keyword>
<feature type="region of interest" description="Disordered" evidence="1">
    <location>
        <begin position="100"/>
        <end position="129"/>
    </location>
</feature>
<reference evidence="3" key="1">
    <citation type="submission" date="2016-06" db="EMBL/GenBank/DDBJ databases">
        <title>Parallel loss of symbiosis genes in relatives of nitrogen-fixing non-legume Parasponia.</title>
        <authorList>
            <person name="Van Velzen R."/>
            <person name="Holmer R."/>
            <person name="Bu F."/>
            <person name="Rutten L."/>
            <person name="Van Zeijl A."/>
            <person name="Liu W."/>
            <person name="Santuari L."/>
            <person name="Cao Q."/>
            <person name="Sharma T."/>
            <person name="Shen D."/>
            <person name="Roswanjaya Y."/>
            <person name="Wardhani T."/>
            <person name="Kalhor M.S."/>
            <person name="Jansen J."/>
            <person name="Van den Hoogen J."/>
            <person name="Gungor B."/>
            <person name="Hartog M."/>
            <person name="Hontelez J."/>
            <person name="Verver J."/>
            <person name="Yang W.-C."/>
            <person name="Schijlen E."/>
            <person name="Repin R."/>
            <person name="Schilthuizen M."/>
            <person name="Schranz E."/>
            <person name="Heidstra R."/>
            <person name="Miyata K."/>
            <person name="Fedorova E."/>
            <person name="Kohlen W."/>
            <person name="Bisseling T."/>
            <person name="Smit S."/>
            <person name="Geurts R."/>
        </authorList>
    </citation>
    <scope>NUCLEOTIDE SEQUENCE [LARGE SCALE GENOMIC DNA]</scope>
    <source>
        <strain evidence="3">cv. RG33-2</strain>
    </source>
</reference>
<dbReference type="AlphaFoldDB" id="A0A2P5FNG3"/>